<evidence type="ECO:0000313" key="19">
    <source>
        <dbReference type="Proteomes" id="UP000541181"/>
    </source>
</evidence>
<dbReference type="CDD" id="cd10536">
    <property type="entry name" value="SET_SMYD4"/>
    <property type="match status" value="1"/>
</dbReference>
<keyword evidence="4" id="KW-0489">Methyltransferase</keyword>
<comment type="catalytic activity">
    <reaction evidence="11">
        <text>L-lysyl-[protein] + S-adenosyl-L-methionine = N(6)-methyl-L-lysyl-[protein] + S-adenosyl-L-homocysteine + H(+)</text>
        <dbReference type="Rhea" id="RHEA:51736"/>
        <dbReference type="Rhea" id="RHEA-COMP:9752"/>
        <dbReference type="Rhea" id="RHEA-COMP:13053"/>
        <dbReference type="ChEBI" id="CHEBI:15378"/>
        <dbReference type="ChEBI" id="CHEBI:29969"/>
        <dbReference type="ChEBI" id="CHEBI:57856"/>
        <dbReference type="ChEBI" id="CHEBI:59789"/>
        <dbReference type="ChEBI" id="CHEBI:61929"/>
    </reaction>
</comment>
<dbReference type="EMBL" id="VZRC01000668">
    <property type="protein sequence ID" value="NWS61385.1"/>
    <property type="molecule type" value="Genomic_DNA"/>
</dbReference>
<keyword evidence="6" id="KW-0949">S-adenosyl-L-methionine</keyword>
<keyword evidence="5" id="KW-0808">Transferase</keyword>
<dbReference type="Gene3D" id="2.170.270.10">
    <property type="entry name" value="SET domain"/>
    <property type="match status" value="1"/>
</dbReference>
<dbReference type="GO" id="GO:0005737">
    <property type="term" value="C:cytoplasm"/>
    <property type="evidence" value="ECO:0007669"/>
    <property type="project" value="UniProtKB-SubCell"/>
</dbReference>
<evidence type="ECO:0000256" key="15">
    <source>
        <dbReference type="PROSITE-ProRule" id="PRU00134"/>
    </source>
</evidence>
<evidence type="ECO:0000256" key="3">
    <source>
        <dbReference type="ARBA" id="ARBA00022490"/>
    </source>
</evidence>
<comment type="subcellular location">
    <subcellularLocation>
        <location evidence="2">Cytoplasm</location>
    </subcellularLocation>
    <subcellularLocation>
        <location evidence="1">Nucleus</location>
    </subcellularLocation>
</comment>
<dbReference type="GO" id="GO:0008168">
    <property type="term" value="F:methyltransferase activity"/>
    <property type="evidence" value="ECO:0007669"/>
    <property type="project" value="UniProtKB-KW"/>
</dbReference>
<dbReference type="AlphaFoldDB" id="A0A7K5GWD5"/>
<keyword evidence="10" id="KW-0539">Nucleus</keyword>
<evidence type="ECO:0000259" key="17">
    <source>
        <dbReference type="PROSITE" id="PS50865"/>
    </source>
</evidence>
<evidence type="ECO:0000256" key="13">
    <source>
        <dbReference type="ARBA" id="ARBA00093635"/>
    </source>
</evidence>
<comment type="function">
    <text evidence="12">Protein-lysine N-methyltransferase. Monomethylates PRMT5, modulating its transcriptional activity. May also act as a histone methyltransferase. Plays a critical role in cardiac development. Acts as a key epigenetic regulator of gene expression during cardiac development via its dual activities as a methyltransferase and negative regulator of HDAC1.</text>
</comment>
<keyword evidence="9" id="KW-0862">Zinc</keyword>
<dbReference type="SUPFAM" id="SSF144232">
    <property type="entry name" value="HIT/MYND zinc finger-like"/>
    <property type="match status" value="1"/>
</dbReference>
<dbReference type="InterPro" id="IPR044421">
    <property type="entry name" value="SMYD4_SET"/>
</dbReference>
<dbReference type="OrthoDB" id="62495at2759"/>
<dbReference type="SUPFAM" id="SSF48452">
    <property type="entry name" value="TPR-like"/>
    <property type="match status" value="2"/>
</dbReference>
<feature type="domain" description="SET" evidence="16">
    <location>
        <begin position="233"/>
        <end position="569"/>
    </location>
</feature>
<dbReference type="GO" id="GO:0042826">
    <property type="term" value="F:histone deacetylase binding"/>
    <property type="evidence" value="ECO:0007669"/>
    <property type="project" value="TreeGrafter"/>
</dbReference>
<organism evidence="18 19">
    <name type="scientific">Chunga burmeisteri</name>
    <name type="common">Black-legged seriema</name>
    <dbReference type="NCBI Taxonomy" id="1352770"/>
    <lineage>
        <taxon>Eukaryota</taxon>
        <taxon>Metazoa</taxon>
        <taxon>Chordata</taxon>
        <taxon>Craniata</taxon>
        <taxon>Vertebrata</taxon>
        <taxon>Euteleostomi</taxon>
        <taxon>Archelosauria</taxon>
        <taxon>Archosauria</taxon>
        <taxon>Dinosauria</taxon>
        <taxon>Saurischia</taxon>
        <taxon>Theropoda</taxon>
        <taxon>Coelurosauria</taxon>
        <taxon>Aves</taxon>
        <taxon>Neognathae</taxon>
        <taxon>Neoaves</taxon>
        <taxon>Telluraves</taxon>
        <taxon>Australaves</taxon>
        <taxon>Cariamiformes</taxon>
        <taxon>Cariamidae</taxon>
        <taxon>Chunga</taxon>
    </lineage>
</organism>
<evidence type="ECO:0000256" key="14">
    <source>
        <dbReference type="ARBA" id="ARBA00093680"/>
    </source>
</evidence>
<proteinExistence type="predicted"/>
<dbReference type="InterPro" id="IPR002893">
    <property type="entry name" value="Znf_MYND"/>
</dbReference>
<protein>
    <recommendedName>
        <fullName evidence="13">Protein-lysine N-methyltransferase SMYD4</fullName>
    </recommendedName>
    <alternativeName>
        <fullName evidence="14">SET and MYND domain-containing protein 4</fullName>
    </alternativeName>
</protein>
<dbReference type="PANTHER" id="PTHR46165">
    <property type="entry name" value="SET AND MYND DOMAIN-CONTAINING PROTEIN 4"/>
    <property type="match status" value="1"/>
</dbReference>
<dbReference type="InterPro" id="IPR001214">
    <property type="entry name" value="SET_dom"/>
</dbReference>
<keyword evidence="7" id="KW-0479">Metal-binding</keyword>
<sequence length="799" mass="88589">MALPVEEWRLYAARRWASLEPALRERLAAASLHETLRLGCGLLRPEAEAAVLQRLCRRAGAGKEPAAARIYREEGNRLFGRRHYGAAVRLYSQAASHELPGSPEVSVCFANRSAALFHLGCFEVCLEDIARAESHGYPDRLLPKVLLRKAECLLYLGRLQDAADALSVVENKIAMDGIMTSPTHQTLLKKLSQLKIKIHEKENCPEPAREACGAIQRKSEIWEENDSISGASSSLSLNFDIERGRHLVASQDILPGQNLLKEEAFVSVLCPGESHLLQDSGETAWDTRVTNADLYCHRCLRQLLASVPCRGCSYAKYCSQNCADVAWEQYHRAECSLGALLLTLGVFCHVALRTVLLAGFAEVSRLVEWSHDGDKDLHNPEASCKHFSEAPDTRAGTRGIPGCNDNGQYQSSYQAVFNLLPHAEKHSPEHKFLCMLSVVAICKRLQEAGLEAALLNQESSEKWSKPKTCEKTAGELSPELKTIAEAMLRHVLQLQCNAQAITVMQESGSGDGAVVNKKPVRLATAFFPVLSLLNHSCCPNISVSFSGTAATVRASQPIPSGQEIFHCYGPHRCRMRVAERQQLLSQYFFECRCQACLDELESDVKSVVSVRNSFCCPSCRAPMQVGEDMLCCSNEACAISVSRESLSRRFRDLQQQIKTALELLRDGKADQAIKMLLKCKMDAGNFLSPEHLLMGEMEDHLAQVYATLGKWQEAARHLERSIEIVEMHHGPSSVEIGHELFKLAQILFNGFAVSKALSTIQRAEEILSVHCGPQSTQIQELQEMKTCLSELPRSILQRT</sequence>
<evidence type="ECO:0000256" key="10">
    <source>
        <dbReference type="ARBA" id="ARBA00023242"/>
    </source>
</evidence>
<accession>A0A7K5GWD5</accession>
<keyword evidence="8 15" id="KW-0863">Zinc-finger</keyword>
<feature type="non-terminal residue" evidence="18">
    <location>
        <position position="799"/>
    </location>
</feature>
<name>A0A7K5GWD5_9AVES</name>
<dbReference type="GO" id="GO:0032259">
    <property type="term" value="P:methylation"/>
    <property type="evidence" value="ECO:0007669"/>
    <property type="project" value="UniProtKB-KW"/>
</dbReference>
<evidence type="ECO:0000256" key="1">
    <source>
        <dbReference type="ARBA" id="ARBA00004123"/>
    </source>
</evidence>
<evidence type="ECO:0000256" key="11">
    <source>
        <dbReference type="ARBA" id="ARBA00048985"/>
    </source>
</evidence>
<dbReference type="Pfam" id="PF00856">
    <property type="entry name" value="SET"/>
    <property type="match status" value="1"/>
</dbReference>
<feature type="domain" description="MYND-type" evidence="17">
    <location>
        <begin position="296"/>
        <end position="335"/>
    </location>
</feature>
<dbReference type="GO" id="GO:0007507">
    <property type="term" value="P:heart development"/>
    <property type="evidence" value="ECO:0007669"/>
    <property type="project" value="TreeGrafter"/>
</dbReference>
<evidence type="ECO:0000256" key="9">
    <source>
        <dbReference type="ARBA" id="ARBA00022833"/>
    </source>
</evidence>
<evidence type="ECO:0000259" key="16">
    <source>
        <dbReference type="PROSITE" id="PS50280"/>
    </source>
</evidence>
<evidence type="ECO:0000256" key="6">
    <source>
        <dbReference type="ARBA" id="ARBA00022691"/>
    </source>
</evidence>
<keyword evidence="3" id="KW-0963">Cytoplasm</keyword>
<dbReference type="Gene3D" id="1.25.40.10">
    <property type="entry name" value="Tetratricopeptide repeat domain"/>
    <property type="match status" value="2"/>
</dbReference>
<reference evidence="18 19" key="1">
    <citation type="submission" date="2019-09" db="EMBL/GenBank/DDBJ databases">
        <title>Bird 10,000 Genomes (B10K) Project - Family phase.</title>
        <authorList>
            <person name="Zhang G."/>
        </authorList>
    </citation>
    <scope>NUCLEOTIDE SEQUENCE [LARGE SCALE GENOMIC DNA]</scope>
    <source>
        <strain evidence="18">B10K-CU-031-22</strain>
    </source>
</reference>
<dbReference type="SUPFAM" id="SSF82199">
    <property type="entry name" value="SET domain"/>
    <property type="match status" value="1"/>
</dbReference>
<evidence type="ECO:0000256" key="7">
    <source>
        <dbReference type="ARBA" id="ARBA00022723"/>
    </source>
</evidence>
<dbReference type="Pfam" id="PF01753">
    <property type="entry name" value="zf-MYND"/>
    <property type="match status" value="1"/>
</dbReference>
<evidence type="ECO:0000256" key="5">
    <source>
        <dbReference type="ARBA" id="ARBA00022679"/>
    </source>
</evidence>
<evidence type="ECO:0000313" key="18">
    <source>
        <dbReference type="EMBL" id="NWS61385.1"/>
    </source>
</evidence>
<keyword evidence="19" id="KW-1185">Reference proteome</keyword>
<evidence type="ECO:0000256" key="2">
    <source>
        <dbReference type="ARBA" id="ARBA00004496"/>
    </source>
</evidence>
<evidence type="ECO:0000256" key="4">
    <source>
        <dbReference type="ARBA" id="ARBA00022603"/>
    </source>
</evidence>
<dbReference type="Proteomes" id="UP000541181">
    <property type="component" value="Unassembled WGS sequence"/>
</dbReference>
<gene>
    <name evidence="18" type="primary">Smyd4</name>
    <name evidence="18" type="ORF">CHUBUR_R03762</name>
</gene>
<dbReference type="InterPro" id="IPR046341">
    <property type="entry name" value="SET_dom_sf"/>
</dbReference>
<dbReference type="GO" id="GO:0005634">
    <property type="term" value="C:nucleus"/>
    <property type="evidence" value="ECO:0007669"/>
    <property type="project" value="UniProtKB-SubCell"/>
</dbReference>
<evidence type="ECO:0000256" key="8">
    <source>
        <dbReference type="ARBA" id="ARBA00022771"/>
    </source>
</evidence>
<dbReference type="PANTHER" id="PTHR46165:SF2">
    <property type="entry name" value="SET AND MYND DOMAIN-CONTAINING PROTEIN 4"/>
    <property type="match status" value="1"/>
</dbReference>
<evidence type="ECO:0000256" key="12">
    <source>
        <dbReference type="ARBA" id="ARBA00093423"/>
    </source>
</evidence>
<dbReference type="PROSITE" id="PS50280">
    <property type="entry name" value="SET"/>
    <property type="match status" value="1"/>
</dbReference>
<dbReference type="PROSITE" id="PS50865">
    <property type="entry name" value="ZF_MYND_2"/>
    <property type="match status" value="1"/>
</dbReference>
<dbReference type="InterPro" id="IPR011990">
    <property type="entry name" value="TPR-like_helical_dom_sf"/>
</dbReference>
<dbReference type="Gene3D" id="6.10.140.2220">
    <property type="match status" value="1"/>
</dbReference>
<comment type="caution">
    <text evidence="18">The sequence shown here is derived from an EMBL/GenBank/DDBJ whole genome shotgun (WGS) entry which is preliminary data.</text>
</comment>
<feature type="non-terminal residue" evidence="18">
    <location>
        <position position="1"/>
    </location>
</feature>
<dbReference type="GO" id="GO:0008270">
    <property type="term" value="F:zinc ion binding"/>
    <property type="evidence" value="ECO:0007669"/>
    <property type="project" value="UniProtKB-KW"/>
</dbReference>
<dbReference type="InterPro" id="IPR052097">
    <property type="entry name" value="SET-MYND_domain_protein"/>
</dbReference>
<dbReference type="PROSITE" id="PS01360">
    <property type="entry name" value="ZF_MYND_1"/>
    <property type="match status" value="1"/>
</dbReference>